<organism evidence="3">
    <name type="scientific">Triticum urartu</name>
    <name type="common">Red wild einkorn</name>
    <name type="synonym">Crithodium urartu</name>
    <dbReference type="NCBI Taxonomy" id="4572"/>
    <lineage>
        <taxon>Eukaryota</taxon>
        <taxon>Viridiplantae</taxon>
        <taxon>Streptophyta</taxon>
        <taxon>Embryophyta</taxon>
        <taxon>Tracheophyta</taxon>
        <taxon>Spermatophyta</taxon>
        <taxon>Magnoliopsida</taxon>
        <taxon>Liliopsida</taxon>
        <taxon>Poales</taxon>
        <taxon>Poaceae</taxon>
        <taxon>BOP clade</taxon>
        <taxon>Pooideae</taxon>
        <taxon>Triticodae</taxon>
        <taxon>Triticeae</taxon>
        <taxon>Triticinae</taxon>
        <taxon>Triticum</taxon>
    </lineage>
</organism>
<dbReference type="SUPFAM" id="SSF53901">
    <property type="entry name" value="Thiolase-like"/>
    <property type="match status" value="1"/>
</dbReference>
<feature type="domain" description="Chalcone/stilbene synthase C-terminal" evidence="2">
    <location>
        <begin position="56"/>
        <end position="142"/>
    </location>
</feature>
<evidence type="ECO:0000313" key="3">
    <source>
        <dbReference type="EMBL" id="EMS65725.1"/>
    </source>
</evidence>
<dbReference type="eggNOG" id="ENOG502QRSY">
    <property type="taxonomic scope" value="Eukaryota"/>
</dbReference>
<dbReference type="InterPro" id="IPR016039">
    <property type="entry name" value="Thiolase-like"/>
</dbReference>
<dbReference type="Pfam" id="PF02797">
    <property type="entry name" value="Chal_sti_synt_C"/>
    <property type="match status" value="1"/>
</dbReference>
<protein>
    <submittedName>
        <fullName evidence="3">Curcuminoid synthase</fullName>
    </submittedName>
</protein>
<sequence>MGPILPSRPRAPNMYGPALATLIGQNVQGCIIHAFAFRGGDDDADDGAHLPSPCSGNGKWNDLFWAVHPGGRQILDNIDKVLQLEPEKLAASRHVLREYGNMSSATIVFVLDELRQRRSLLPEWGAMMAFGPGITIETMVLRCPR</sequence>
<evidence type="ECO:0000256" key="1">
    <source>
        <dbReference type="ARBA" id="ARBA00005531"/>
    </source>
</evidence>
<dbReference type="PANTHER" id="PTHR11877:SF107">
    <property type="entry name" value="CHALCONE_STILBENE SYNTHASE C-TERMINAL DOMAIN-CONTAINING PROTEIN"/>
    <property type="match status" value="1"/>
</dbReference>
<dbReference type="OMA" id="CIIHAFA"/>
<proteinExistence type="inferred from homology"/>
<dbReference type="PANTHER" id="PTHR11877">
    <property type="entry name" value="HYDROXYMETHYLGLUTARYL-COA SYNTHASE"/>
    <property type="match status" value="1"/>
</dbReference>
<dbReference type="InterPro" id="IPR011141">
    <property type="entry name" value="Polyketide_synthase_type-III"/>
</dbReference>
<accession>M8AKZ3</accession>
<name>M8AKZ3_TRIUA</name>
<dbReference type="InterPro" id="IPR012328">
    <property type="entry name" value="Chalcone/stilbene_synt_C"/>
</dbReference>
<gene>
    <name evidence="3" type="ORF">TRIUR3_13200</name>
</gene>
<evidence type="ECO:0000259" key="2">
    <source>
        <dbReference type="Pfam" id="PF02797"/>
    </source>
</evidence>
<reference evidence="3" key="1">
    <citation type="journal article" date="2013" name="Nature">
        <title>Draft genome of the wheat A-genome progenitor Triticum urartu.</title>
        <authorList>
            <person name="Ling H.Q."/>
            <person name="Zhao S."/>
            <person name="Liu D."/>
            <person name="Wang J."/>
            <person name="Sun H."/>
            <person name="Zhang C."/>
            <person name="Fan H."/>
            <person name="Li D."/>
            <person name="Dong L."/>
            <person name="Tao Y."/>
            <person name="Gao C."/>
            <person name="Wu H."/>
            <person name="Li Y."/>
            <person name="Cui Y."/>
            <person name="Guo X."/>
            <person name="Zheng S."/>
            <person name="Wang B."/>
            <person name="Yu K."/>
            <person name="Liang Q."/>
            <person name="Yang W."/>
            <person name="Lou X."/>
            <person name="Chen J."/>
            <person name="Feng M."/>
            <person name="Jian J."/>
            <person name="Zhang X."/>
            <person name="Luo G."/>
            <person name="Jiang Y."/>
            <person name="Liu J."/>
            <person name="Wang Z."/>
            <person name="Sha Y."/>
            <person name="Zhang B."/>
            <person name="Wu H."/>
            <person name="Tang D."/>
            <person name="Shen Q."/>
            <person name="Xue P."/>
            <person name="Zou S."/>
            <person name="Wang X."/>
            <person name="Liu X."/>
            <person name="Wang F."/>
            <person name="Yang Y."/>
            <person name="An X."/>
            <person name="Dong Z."/>
            <person name="Zhang K."/>
            <person name="Zhang X."/>
            <person name="Luo M.C."/>
            <person name="Dvorak J."/>
            <person name="Tong Y."/>
            <person name="Wang J."/>
            <person name="Yang H."/>
            <person name="Li Z."/>
            <person name="Wang D."/>
            <person name="Zhang A."/>
            <person name="Wang J."/>
        </authorList>
    </citation>
    <scope>NUCLEOTIDE SEQUENCE</scope>
</reference>
<dbReference type="STRING" id="4572.M8AKZ3"/>
<dbReference type="EMBL" id="KD040471">
    <property type="protein sequence ID" value="EMS65725.1"/>
    <property type="molecule type" value="Genomic_DNA"/>
</dbReference>
<dbReference type="AlphaFoldDB" id="M8AKZ3"/>
<comment type="similarity">
    <text evidence="1">Belongs to the thiolase-like superfamily. Chalcone/stilbene synthases family.</text>
</comment>
<dbReference type="GO" id="GO:0030639">
    <property type="term" value="P:polyketide biosynthetic process"/>
    <property type="evidence" value="ECO:0007669"/>
    <property type="project" value="TreeGrafter"/>
</dbReference>
<dbReference type="GO" id="GO:0016747">
    <property type="term" value="F:acyltransferase activity, transferring groups other than amino-acyl groups"/>
    <property type="evidence" value="ECO:0007669"/>
    <property type="project" value="InterPro"/>
</dbReference>
<dbReference type="Gene3D" id="3.40.47.10">
    <property type="match status" value="1"/>
</dbReference>